<organism evidence="2 3">
    <name type="scientific">Trichuris muris</name>
    <name type="common">Mouse whipworm</name>
    <dbReference type="NCBI Taxonomy" id="70415"/>
    <lineage>
        <taxon>Eukaryota</taxon>
        <taxon>Metazoa</taxon>
        <taxon>Ecdysozoa</taxon>
        <taxon>Nematoda</taxon>
        <taxon>Enoplea</taxon>
        <taxon>Dorylaimia</taxon>
        <taxon>Trichinellida</taxon>
        <taxon>Trichuridae</taxon>
        <taxon>Trichuris</taxon>
    </lineage>
</organism>
<evidence type="ECO:0000313" key="2">
    <source>
        <dbReference type="Proteomes" id="UP000046395"/>
    </source>
</evidence>
<feature type="compositionally biased region" description="Basic and acidic residues" evidence="1">
    <location>
        <begin position="10"/>
        <end position="23"/>
    </location>
</feature>
<proteinExistence type="predicted"/>
<keyword evidence="2" id="KW-1185">Reference proteome</keyword>
<name>A0A5S6Q7R2_TRIMR</name>
<accession>A0A5S6Q7R2</accession>
<dbReference type="Proteomes" id="UP000046395">
    <property type="component" value="Unassembled WGS sequence"/>
</dbReference>
<evidence type="ECO:0000256" key="1">
    <source>
        <dbReference type="SAM" id="MobiDB-lite"/>
    </source>
</evidence>
<dbReference type="WBParaSite" id="TMUE_1000003223.1">
    <property type="protein sequence ID" value="TMUE_1000003223.1"/>
    <property type="gene ID" value="WBGene00298648"/>
</dbReference>
<dbReference type="AlphaFoldDB" id="A0A5S6Q7R2"/>
<feature type="region of interest" description="Disordered" evidence="1">
    <location>
        <begin position="1"/>
        <end position="26"/>
    </location>
</feature>
<protein>
    <submittedName>
        <fullName evidence="3">Clathrin light chain</fullName>
    </submittedName>
</protein>
<reference evidence="3" key="1">
    <citation type="submission" date="2019-12" db="UniProtKB">
        <authorList>
            <consortium name="WormBaseParasite"/>
        </authorList>
    </citation>
    <scope>IDENTIFICATION</scope>
</reference>
<sequence>MIHACINKRQRTDEEQSTRKENPDLVADTKPGLIICEKKSETVGQIMSDLNSAVGQQAAASHQTNQAATEKVHREVKDAEYEDWKEAVLREKAALLKSRQEACPSTGDQSLPVWRKPITVLEKIILEPNLTKGKTNETLN</sequence>
<evidence type="ECO:0000313" key="3">
    <source>
        <dbReference type="WBParaSite" id="TMUE_1000003223.1"/>
    </source>
</evidence>